<feature type="compositionally biased region" description="Polar residues" evidence="1">
    <location>
        <begin position="116"/>
        <end position="137"/>
    </location>
</feature>
<dbReference type="FunCoup" id="G8ZT73">
    <property type="interactions" value="108"/>
</dbReference>
<accession>G8ZT73</accession>
<organism evidence="2 3">
    <name type="scientific">Torulaspora delbrueckii</name>
    <name type="common">Yeast</name>
    <name type="synonym">Candida colliculosa</name>
    <dbReference type="NCBI Taxonomy" id="4950"/>
    <lineage>
        <taxon>Eukaryota</taxon>
        <taxon>Fungi</taxon>
        <taxon>Dikarya</taxon>
        <taxon>Ascomycota</taxon>
        <taxon>Saccharomycotina</taxon>
        <taxon>Saccharomycetes</taxon>
        <taxon>Saccharomycetales</taxon>
        <taxon>Saccharomycetaceae</taxon>
        <taxon>Torulaspora</taxon>
    </lineage>
</organism>
<dbReference type="Proteomes" id="UP000005627">
    <property type="component" value="Chromosome 4"/>
</dbReference>
<keyword evidence="3" id="KW-1185">Reference proteome</keyword>
<reference evidence="2 3" key="1">
    <citation type="journal article" date="2011" name="Proc. Natl. Acad. Sci. U.S.A.">
        <title>Evolutionary erosion of yeast sex chromosomes by mating-type switching accidents.</title>
        <authorList>
            <person name="Gordon J.L."/>
            <person name="Armisen D."/>
            <person name="Proux-Wera E."/>
            <person name="Oheigeartaigh S.S."/>
            <person name="Byrne K.P."/>
            <person name="Wolfe K.H."/>
        </authorList>
    </citation>
    <scope>NUCLEOTIDE SEQUENCE [LARGE SCALE GENOMIC DNA]</scope>
    <source>
        <strain evidence="3">ATCC 10662 / CBS 1146 / NBRC 0425 / NCYC 2629 / NRRL Y-866</strain>
    </source>
</reference>
<dbReference type="AlphaFoldDB" id="G8ZT73"/>
<proteinExistence type="predicted"/>
<dbReference type="HOGENOM" id="CLU_1397327_0_0_1"/>
<dbReference type="eggNOG" id="ENOG502SDB0">
    <property type="taxonomic scope" value="Eukaryota"/>
</dbReference>
<evidence type="ECO:0000313" key="2">
    <source>
        <dbReference type="EMBL" id="CCE91817.1"/>
    </source>
</evidence>
<sequence>MPNKHLSIAEKDPALAQSRDFLDLEEPPAAKETPSGSQVCLIDYDRARPANAQYNNNYTHQYQPGLMQAPLVEEGPTSRPNVGGMPRRRSTNYIDALHNKAKSESTMNNDLQQSLRETTNTNSKSTPVFKPSYTTGTEAVPMTQDTAGPDDPARPDYYRSSFSSRGGGRPELGRKKSSFEYEDFKKDVYDRLNMFDKT</sequence>
<name>G8ZT73_TORDE</name>
<dbReference type="OrthoDB" id="4058540at2759"/>
<feature type="region of interest" description="Disordered" evidence="1">
    <location>
        <begin position="116"/>
        <end position="178"/>
    </location>
</feature>
<protein>
    <submittedName>
        <fullName evidence="2">Uncharacterized protein</fullName>
    </submittedName>
</protein>
<evidence type="ECO:0000256" key="1">
    <source>
        <dbReference type="SAM" id="MobiDB-lite"/>
    </source>
</evidence>
<dbReference type="EMBL" id="HE616745">
    <property type="protein sequence ID" value="CCE91817.1"/>
    <property type="molecule type" value="Genomic_DNA"/>
</dbReference>
<gene>
    <name evidence="2" type="primary">TDEL0D02330</name>
    <name evidence="2" type="ORF">TDEL_0D02330</name>
</gene>
<dbReference type="RefSeq" id="XP_003681028.1">
    <property type="nucleotide sequence ID" value="XM_003680980.1"/>
</dbReference>
<dbReference type="InParanoid" id="G8ZT73"/>
<dbReference type="GeneID" id="11502252"/>
<dbReference type="KEGG" id="tdl:TDEL_0D02330"/>
<evidence type="ECO:0000313" key="3">
    <source>
        <dbReference type="Proteomes" id="UP000005627"/>
    </source>
</evidence>